<organism evidence="8 9">
    <name type="scientific">Ajellomyces capsulatus</name>
    <name type="common">Darling's disease fungus</name>
    <name type="synonym">Histoplasma capsulatum</name>
    <dbReference type="NCBI Taxonomy" id="5037"/>
    <lineage>
        <taxon>Eukaryota</taxon>
        <taxon>Fungi</taxon>
        <taxon>Dikarya</taxon>
        <taxon>Ascomycota</taxon>
        <taxon>Pezizomycotina</taxon>
        <taxon>Eurotiomycetes</taxon>
        <taxon>Eurotiomycetidae</taxon>
        <taxon>Onygenales</taxon>
        <taxon>Ajellomycetaceae</taxon>
        <taxon>Histoplasma</taxon>
    </lineage>
</organism>
<dbReference type="EMBL" id="CP069109">
    <property type="protein sequence ID" value="QSS58837.1"/>
    <property type="molecule type" value="Genomic_DNA"/>
</dbReference>
<reference evidence="8" key="1">
    <citation type="submission" date="2021-01" db="EMBL/GenBank/DDBJ databases">
        <title>Chromosome-level genome assembly of a human fungal pathogen reveals clustering of transcriptionally co-regulated genes.</title>
        <authorList>
            <person name="Voorhies M."/>
            <person name="Cohen S."/>
            <person name="Shea T.P."/>
            <person name="Petrus S."/>
            <person name="Munoz J.F."/>
            <person name="Poplawski S."/>
            <person name="Goldman W.E."/>
            <person name="Michael T."/>
            <person name="Cuomo C.A."/>
            <person name="Sil A."/>
            <person name="Beyhan S."/>
        </authorList>
    </citation>
    <scope>NUCLEOTIDE SEQUENCE</scope>
    <source>
        <strain evidence="8">WU24</strain>
    </source>
</reference>
<feature type="domain" description="C2H2-type" evidence="7">
    <location>
        <begin position="314"/>
        <end position="332"/>
    </location>
</feature>
<feature type="compositionally biased region" description="Polar residues" evidence="6">
    <location>
        <begin position="202"/>
        <end position="211"/>
    </location>
</feature>
<keyword evidence="3 5" id="KW-0863">Zinc-finger</keyword>
<accession>A0A8A1M3S7</accession>
<keyword evidence="4" id="KW-0862">Zinc</keyword>
<keyword evidence="1" id="KW-0479">Metal-binding</keyword>
<dbReference type="SUPFAM" id="SSF57667">
    <property type="entry name" value="beta-beta-alpha zinc fingers"/>
    <property type="match status" value="2"/>
</dbReference>
<keyword evidence="2" id="KW-0677">Repeat</keyword>
<dbReference type="AlphaFoldDB" id="A0A8A1M3S7"/>
<dbReference type="InterPro" id="IPR036236">
    <property type="entry name" value="Znf_C2H2_sf"/>
</dbReference>
<evidence type="ECO:0000256" key="5">
    <source>
        <dbReference type="PROSITE-ProRule" id="PRU00042"/>
    </source>
</evidence>
<feature type="compositionally biased region" description="Low complexity" evidence="6">
    <location>
        <begin position="190"/>
        <end position="201"/>
    </location>
</feature>
<dbReference type="Proteomes" id="UP000663671">
    <property type="component" value="Chromosome 2"/>
</dbReference>
<feature type="region of interest" description="Disordered" evidence="6">
    <location>
        <begin position="178"/>
        <end position="245"/>
    </location>
</feature>
<name>A0A8A1M3S7_AJECA</name>
<evidence type="ECO:0000259" key="7">
    <source>
        <dbReference type="PROSITE" id="PS50157"/>
    </source>
</evidence>
<dbReference type="OrthoDB" id="654211at2759"/>
<dbReference type="Pfam" id="PF00096">
    <property type="entry name" value="zf-C2H2"/>
    <property type="match status" value="2"/>
</dbReference>
<feature type="compositionally biased region" description="Polar residues" evidence="6">
    <location>
        <begin position="344"/>
        <end position="376"/>
    </location>
</feature>
<dbReference type="PROSITE" id="PS50157">
    <property type="entry name" value="ZINC_FINGER_C2H2_2"/>
    <property type="match status" value="3"/>
</dbReference>
<feature type="compositionally biased region" description="Polar residues" evidence="6">
    <location>
        <begin position="221"/>
        <end position="233"/>
    </location>
</feature>
<sequence length="404" mass="45432">MDLVPRSHATLSPHFCSTPGQSMVANISPYPTLPQSCEQTEIVPEHSPIAIGLGIFGSPQMSMCSSRQSILQHSQGWQRGCQPNSAFSPIGVMSGLPSFEGGHLMLQDTAQHHSDAPMVYSNPTHCGMASNAMFQRYVPQYNGGFHYPAVPTMRQEHHSIIMQQRQRQVNCSGLQDLEQNTGAHPFGLDNNAENQSVENNNMQRPATNNKTPRVPLRSSRSHATVSQVDQARSQPFGVRKQSRRRVGGTDTKFECEKCGMRFTRNSNCKSHMKTHDPNRKLPFKCTSPGCTKKFGRKTDLTRHEDSVHKKLRQYGCDQCGHRFARQDTLRRHCEDGCRRRNRQAQRTAKSVPTMPQQAPAYQSPSIPYPDQTSTYTEAEDPQKLNASFLSPYLDDTTNAFHQYL</sequence>
<evidence type="ECO:0000313" key="9">
    <source>
        <dbReference type="Proteomes" id="UP000663671"/>
    </source>
</evidence>
<evidence type="ECO:0000256" key="4">
    <source>
        <dbReference type="ARBA" id="ARBA00022833"/>
    </source>
</evidence>
<evidence type="ECO:0000313" key="8">
    <source>
        <dbReference type="EMBL" id="QSS58837.1"/>
    </source>
</evidence>
<dbReference type="GO" id="GO:0000978">
    <property type="term" value="F:RNA polymerase II cis-regulatory region sequence-specific DNA binding"/>
    <property type="evidence" value="ECO:0007669"/>
    <property type="project" value="TreeGrafter"/>
</dbReference>
<dbReference type="FunFam" id="3.30.160.60:FF:000100">
    <property type="entry name" value="Zinc finger 45-like"/>
    <property type="match status" value="1"/>
</dbReference>
<evidence type="ECO:0000256" key="3">
    <source>
        <dbReference type="ARBA" id="ARBA00022771"/>
    </source>
</evidence>
<dbReference type="InterPro" id="IPR013087">
    <property type="entry name" value="Znf_C2H2_type"/>
</dbReference>
<feature type="domain" description="C2H2-type" evidence="7">
    <location>
        <begin position="253"/>
        <end position="280"/>
    </location>
</feature>
<dbReference type="GO" id="GO:0008270">
    <property type="term" value="F:zinc ion binding"/>
    <property type="evidence" value="ECO:0007669"/>
    <property type="project" value="UniProtKB-KW"/>
</dbReference>
<evidence type="ECO:0000256" key="6">
    <source>
        <dbReference type="SAM" id="MobiDB-lite"/>
    </source>
</evidence>
<dbReference type="GO" id="GO:0000981">
    <property type="term" value="F:DNA-binding transcription factor activity, RNA polymerase II-specific"/>
    <property type="evidence" value="ECO:0007669"/>
    <property type="project" value="TreeGrafter"/>
</dbReference>
<proteinExistence type="predicted"/>
<dbReference type="PANTHER" id="PTHR23235:SF120">
    <property type="entry name" value="KRUPPEL-LIKE FACTOR 15"/>
    <property type="match status" value="1"/>
</dbReference>
<evidence type="ECO:0000256" key="1">
    <source>
        <dbReference type="ARBA" id="ARBA00022723"/>
    </source>
</evidence>
<dbReference type="PANTHER" id="PTHR23235">
    <property type="entry name" value="KRUEPPEL-LIKE TRANSCRIPTION FACTOR"/>
    <property type="match status" value="1"/>
</dbReference>
<dbReference type="PROSITE" id="PS00028">
    <property type="entry name" value="ZINC_FINGER_C2H2_1"/>
    <property type="match status" value="2"/>
</dbReference>
<dbReference type="Gene3D" id="3.30.160.60">
    <property type="entry name" value="Classic Zinc Finger"/>
    <property type="match status" value="2"/>
</dbReference>
<evidence type="ECO:0000256" key="2">
    <source>
        <dbReference type="ARBA" id="ARBA00022737"/>
    </source>
</evidence>
<dbReference type="SMART" id="SM00355">
    <property type="entry name" value="ZnF_C2H2"/>
    <property type="match status" value="3"/>
</dbReference>
<dbReference type="VEuPathDB" id="FungiDB:I7I51_08266"/>
<feature type="domain" description="C2H2-type" evidence="7">
    <location>
        <begin position="283"/>
        <end position="313"/>
    </location>
</feature>
<gene>
    <name evidence="8" type="ORF">I7I51_08266</name>
</gene>
<protein>
    <recommendedName>
        <fullName evidence="7">C2H2-type domain-containing protein</fullName>
    </recommendedName>
</protein>
<feature type="region of interest" description="Disordered" evidence="6">
    <location>
        <begin position="341"/>
        <end position="378"/>
    </location>
</feature>